<feature type="chain" id="PRO_5010392962" evidence="3">
    <location>
        <begin position="21"/>
        <end position="532"/>
    </location>
</feature>
<keyword evidence="2 5" id="KW-0812">Transmembrane</keyword>
<evidence type="ECO:0000256" key="2">
    <source>
        <dbReference type="SAM" id="Phobius"/>
    </source>
</evidence>
<dbReference type="OrthoDB" id="10192342at2759"/>
<reference evidence="5" key="2">
    <citation type="journal article" date="2007" name="Dev. Comp. Immunol.">
        <title>Allorecognition in urochordates: identification of a highly variable complement receptor-like protein expressed in follicle cells of Ciona.</title>
        <authorList>
            <person name="Kurn U."/>
            <person name="Sommer F."/>
            <person name="Hemmrich G."/>
            <person name="Bosch T.C."/>
            <person name="Khalturin K."/>
        </authorList>
    </citation>
    <scope>NUCLEOTIDE SEQUENCE</scope>
    <source>
        <strain evidence="5">H</strain>
    </source>
</reference>
<dbReference type="EMBL" id="DQ822182">
    <property type="protein sequence ID" value="ABH09463.1"/>
    <property type="molecule type" value="mRNA"/>
</dbReference>
<proteinExistence type="evidence at transcript level"/>
<dbReference type="CTD" id="100125886"/>
<keyword evidence="3" id="KW-0732">Signal</keyword>
<feature type="signal peptide" evidence="3">
    <location>
        <begin position="1"/>
        <end position="20"/>
    </location>
</feature>
<feature type="domain" description="ZP" evidence="4">
    <location>
        <begin position="125"/>
        <end position="414"/>
    </location>
</feature>
<keyword evidence="2" id="KW-1133">Transmembrane helix</keyword>
<organism evidence="5">
    <name type="scientific">Ciona intestinalis</name>
    <name type="common">Transparent sea squirt</name>
    <name type="synonym">Ascidia intestinalis</name>
    <dbReference type="NCBI Taxonomy" id="7719"/>
    <lineage>
        <taxon>Eukaryota</taxon>
        <taxon>Metazoa</taxon>
        <taxon>Chordata</taxon>
        <taxon>Tunicata</taxon>
        <taxon>Ascidiacea</taxon>
        <taxon>Phlebobranchia</taxon>
        <taxon>Cionidae</taxon>
        <taxon>Ciona</taxon>
    </lineage>
</organism>
<sequence>MKSVIFISLCILWMCLNVEAACTTSVECPTSYQCVSGTCIASSLVNVNNLVGGCTSDFECLITQRCSNGVCVASNTADSSSVCNPNPCKAVCQCVPSCRHENGFYCLSSLVNLGRLCTIPSPQLDCQSNAIRIDVPEEMLREYGVGLPDTHIFMGSLPPNRMDQRNGPANLGACAATTASGGFLTITMQLPFNTCGTQMAPDSENSNGQVFTNEVWLNTDGVLFDVPIPVFRWSCTYNSNYKVLASIRPTVGPIRIDKLGTVVQQASVELCKVASACPGSCPPLYNVNKGAVYTVSETIHASIRAVRNQNNIAAGTTVYLKNLYLSCNRDPGSVDVSLVTNGCVKSVLSTSISLNGVGSVVCVSFRVPRMLSCQSFYIHGSLASGTTPIGCSARFRSATSESDAESVPEVDAVSQDPDVESEPVSKRKRRFASSFRLIDPTNQTGVIRVGPITIIRGNKGKAHFEAFPVGSDISKRVVMVNKQTTLTDPQPASPAFSQQAAVLVTSIVGGFALLMCFISLYVYFTRVRTVSK</sequence>
<protein>
    <submittedName>
        <fullName evidence="5">Transmembrane protein Vc182</fullName>
    </submittedName>
</protein>
<evidence type="ECO:0000256" key="1">
    <source>
        <dbReference type="SAM" id="MobiDB-lite"/>
    </source>
</evidence>
<feature type="transmembrane region" description="Helical" evidence="2">
    <location>
        <begin position="500"/>
        <end position="524"/>
    </location>
</feature>
<evidence type="ECO:0000256" key="3">
    <source>
        <dbReference type="SAM" id="SignalP"/>
    </source>
</evidence>
<dbReference type="KEGG" id="cin:100125886"/>
<accession>A0A1W2VSP6</accession>
<keyword evidence="2" id="KW-0472">Membrane</keyword>
<evidence type="ECO:0000259" key="4">
    <source>
        <dbReference type="PROSITE" id="PS51034"/>
    </source>
</evidence>
<dbReference type="AlphaFoldDB" id="Q0GNG6"/>
<dbReference type="GeneID" id="100125886"/>
<dbReference type="PROSITE" id="PS51034">
    <property type="entry name" value="ZP_2"/>
    <property type="match status" value="1"/>
</dbReference>
<feature type="region of interest" description="Disordered" evidence="1">
    <location>
        <begin position="402"/>
        <end position="422"/>
    </location>
</feature>
<dbReference type="InterPro" id="IPR001507">
    <property type="entry name" value="ZP_dom"/>
</dbReference>
<accession>Q0GNG6</accession>
<dbReference type="RefSeq" id="NP_001099018.1">
    <property type="nucleotide sequence ID" value="NM_001105548.2"/>
</dbReference>
<reference evidence="5" key="1">
    <citation type="submission" date="2006-06" db="EMBL/GenBank/DDBJ databases">
        <authorList>
            <person name="Kuern U."/>
            <person name="Sommer F."/>
            <person name="Hemmrich G."/>
            <person name="Bosch T.C.G."/>
            <person name="Khalturin K."/>
        </authorList>
    </citation>
    <scope>NUCLEOTIDE SEQUENCE</scope>
    <source>
        <strain evidence="5">H</strain>
    </source>
</reference>
<evidence type="ECO:0000313" key="5">
    <source>
        <dbReference type="EMBL" id="ABH09463.1"/>
    </source>
</evidence>
<name>Q0GNG6_CIOIN</name>